<dbReference type="Proteomes" id="UP000492821">
    <property type="component" value="Unassembled WGS sequence"/>
</dbReference>
<evidence type="ECO:0000256" key="1">
    <source>
        <dbReference type="SAM" id="MobiDB-lite"/>
    </source>
</evidence>
<dbReference type="InterPro" id="IPR006578">
    <property type="entry name" value="MADF-dom"/>
</dbReference>
<sequence>MDPNVPDNPDVQEAPVEGDIKDISVVPAGGEDRSSPSGSSEPVTPAQTQKRTPSKRAYPTSRRSGDSFNEDSADSSGTTLSPRHAQEKDPEFIRKLISWVQRSPILYDHTHRSNRNAEKKIEAWNFIRVKLEYLGDAQDLADFWKLMRDRYTKAKRKSLNGRLTKFKFLKELKFLDPHISDRSSWYEKSMTGQNLRIVRSATVHDTSFYIELINFVMDHPCFYDPNDEHYRRYRTKVDYWNELIQKLDFDGTHRDIYKQWKKLRDRYVREMRKLRLAGRPKESCKWELFDAMDWMEPYIEEPRPFEDFEVVISSEEEREPSPKPIFLDGEKKAVIRLLKPVIKKPRVEVQPDPNDSDSGSSLDGQPIARSPVSMLPNRSSVIPTSSSEYYTPVPSTSSSYASIPQATVIPSSSVRLQEEPPTLARNDTRPSQMTSLRVQEEVIISRNTQLRNNPGPSQATMIPSSSIRLQEDRRMTTIIRNGPGPSQATIIPSSSIRLQEEFPIPGNTLLRNGPSASSLIGQKVILNCPPPNEGTLIFGVSKHANLKVLPNHVRVAVQAQGEEAFSDGKEYIFLKS</sequence>
<dbReference type="InterPro" id="IPR039353">
    <property type="entry name" value="TF_Adf1"/>
</dbReference>
<proteinExistence type="predicted"/>
<dbReference type="GO" id="GO:0006357">
    <property type="term" value="P:regulation of transcription by RNA polymerase II"/>
    <property type="evidence" value="ECO:0007669"/>
    <property type="project" value="TreeGrafter"/>
</dbReference>
<dbReference type="GO" id="GO:0005667">
    <property type="term" value="C:transcription regulator complex"/>
    <property type="evidence" value="ECO:0007669"/>
    <property type="project" value="TreeGrafter"/>
</dbReference>
<reference evidence="3" key="1">
    <citation type="journal article" date="2013" name="Genetics">
        <title>The draft genome and transcriptome of Panagrellus redivivus are shaped by the harsh demands of a free-living lifestyle.</title>
        <authorList>
            <person name="Srinivasan J."/>
            <person name="Dillman A.R."/>
            <person name="Macchietto M.G."/>
            <person name="Heikkinen L."/>
            <person name="Lakso M."/>
            <person name="Fracchia K.M."/>
            <person name="Antoshechkin I."/>
            <person name="Mortazavi A."/>
            <person name="Wong G."/>
            <person name="Sternberg P.W."/>
        </authorList>
    </citation>
    <scope>NUCLEOTIDE SEQUENCE [LARGE SCALE GENOMIC DNA]</scope>
    <source>
        <strain evidence="3">MT8872</strain>
    </source>
</reference>
<evidence type="ECO:0000259" key="2">
    <source>
        <dbReference type="PROSITE" id="PS51029"/>
    </source>
</evidence>
<dbReference type="GO" id="GO:0005634">
    <property type="term" value="C:nucleus"/>
    <property type="evidence" value="ECO:0007669"/>
    <property type="project" value="TreeGrafter"/>
</dbReference>
<feature type="region of interest" description="Disordered" evidence="1">
    <location>
        <begin position="1"/>
        <end position="87"/>
    </location>
</feature>
<dbReference type="Pfam" id="PF10545">
    <property type="entry name" value="MADF_DNA_bdg"/>
    <property type="match status" value="2"/>
</dbReference>
<name>A0A7E5A234_PANRE</name>
<accession>A0A7E5A234</accession>
<feature type="domain" description="MADF" evidence="2">
    <location>
        <begin position="211"/>
        <end position="300"/>
    </location>
</feature>
<feature type="domain" description="MADF" evidence="2">
    <location>
        <begin position="95"/>
        <end position="180"/>
    </location>
</feature>
<keyword evidence="3" id="KW-1185">Reference proteome</keyword>
<protein>
    <submittedName>
        <fullName evidence="4">MADF domain-containing protein</fullName>
    </submittedName>
</protein>
<dbReference type="SMART" id="SM00595">
    <property type="entry name" value="MADF"/>
    <property type="match status" value="2"/>
</dbReference>
<evidence type="ECO:0000313" key="3">
    <source>
        <dbReference type="Proteomes" id="UP000492821"/>
    </source>
</evidence>
<organism evidence="3 4">
    <name type="scientific">Panagrellus redivivus</name>
    <name type="common">Microworm</name>
    <dbReference type="NCBI Taxonomy" id="6233"/>
    <lineage>
        <taxon>Eukaryota</taxon>
        <taxon>Metazoa</taxon>
        <taxon>Ecdysozoa</taxon>
        <taxon>Nematoda</taxon>
        <taxon>Chromadorea</taxon>
        <taxon>Rhabditida</taxon>
        <taxon>Tylenchina</taxon>
        <taxon>Panagrolaimomorpha</taxon>
        <taxon>Panagrolaimoidea</taxon>
        <taxon>Panagrolaimidae</taxon>
        <taxon>Panagrellus</taxon>
    </lineage>
</organism>
<evidence type="ECO:0000313" key="4">
    <source>
        <dbReference type="WBParaSite" id="Pan_g914.t1"/>
    </source>
</evidence>
<dbReference type="PANTHER" id="PTHR12243">
    <property type="entry name" value="MADF DOMAIN TRANSCRIPTION FACTOR"/>
    <property type="match status" value="1"/>
</dbReference>
<dbReference type="PANTHER" id="PTHR12243:SF67">
    <property type="entry name" value="COREPRESSOR OF PANGOLIN, ISOFORM A-RELATED"/>
    <property type="match status" value="1"/>
</dbReference>
<reference evidence="4" key="2">
    <citation type="submission" date="2020-10" db="UniProtKB">
        <authorList>
            <consortium name="WormBaseParasite"/>
        </authorList>
    </citation>
    <scope>IDENTIFICATION</scope>
</reference>
<dbReference type="AlphaFoldDB" id="A0A7E5A234"/>
<dbReference type="PROSITE" id="PS51029">
    <property type="entry name" value="MADF"/>
    <property type="match status" value="2"/>
</dbReference>
<feature type="compositionally biased region" description="Low complexity" evidence="1">
    <location>
        <begin position="383"/>
        <end position="400"/>
    </location>
</feature>
<feature type="region of interest" description="Disordered" evidence="1">
    <location>
        <begin position="414"/>
        <end position="435"/>
    </location>
</feature>
<dbReference type="WBParaSite" id="Pan_g914.t1">
    <property type="protein sequence ID" value="Pan_g914.t1"/>
    <property type="gene ID" value="Pan_g914"/>
</dbReference>
<feature type="region of interest" description="Disordered" evidence="1">
    <location>
        <begin position="345"/>
        <end position="400"/>
    </location>
</feature>
<feature type="compositionally biased region" description="Polar residues" evidence="1">
    <location>
        <begin position="35"/>
        <end position="51"/>
    </location>
</feature>